<keyword evidence="16" id="KW-1185">Reference proteome</keyword>
<evidence type="ECO:0000259" key="14">
    <source>
        <dbReference type="Pfam" id="PF13807"/>
    </source>
</evidence>
<dbReference type="InterPro" id="IPR050445">
    <property type="entry name" value="Bact_polysacc_biosynth/exp"/>
</dbReference>
<dbReference type="InterPro" id="IPR032807">
    <property type="entry name" value="GNVR"/>
</dbReference>
<comment type="similarity">
    <text evidence="3">Belongs to the CpsC/CapA family.</text>
</comment>
<evidence type="ECO:0000256" key="5">
    <source>
        <dbReference type="ARBA" id="ARBA00022475"/>
    </source>
</evidence>
<keyword evidence="8 12" id="KW-1133">Transmembrane helix</keyword>
<sequence>METTVNFGNIFNVFKKNWKLILLTGILGLLVSSVLTFIIITPKYEATVQILVSRKNASQANYYNDQQADIQMINTYKDIITNDVILRSVRQNMIALYNINLSMSDLKSDIAVETQANSQVFSINVTDTNSNRGSKLANQVAKVFKEKVKNIVDINNVTIVSESQPSSVPVTPKKGENLILGTAVGILLGIIIVYVRDALDINVRDVEDITKNLGLINLGVVNRQDKRN</sequence>
<feature type="transmembrane region" description="Helical" evidence="12">
    <location>
        <begin position="178"/>
        <end position="195"/>
    </location>
</feature>
<evidence type="ECO:0000256" key="8">
    <source>
        <dbReference type="ARBA" id="ARBA00022989"/>
    </source>
</evidence>
<proteinExistence type="inferred from homology"/>
<dbReference type="GO" id="GO:0004713">
    <property type="term" value="F:protein tyrosine kinase activity"/>
    <property type="evidence" value="ECO:0007669"/>
    <property type="project" value="TreeGrafter"/>
</dbReference>
<feature type="transmembrane region" description="Helical" evidence="12">
    <location>
        <begin position="20"/>
        <end position="40"/>
    </location>
</feature>
<dbReference type="PANTHER" id="PTHR32309">
    <property type="entry name" value="TYROSINE-PROTEIN KINASE"/>
    <property type="match status" value="1"/>
</dbReference>
<evidence type="ECO:0000256" key="12">
    <source>
        <dbReference type="SAM" id="Phobius"/>
    </source>
</evidence>
<evidence type="ECO:0000259" key="13">
    <source>
        <dbReference type="Pfam" id="PF02706"/>
    </source>
</evidence>
<gene>
    <name evidence="15" type="ORF">DY78_GL000261</name>
</gene>
<evidence type="ECO:0000313" key="15">
    <source>
        <dbReference type="EMBL" id="KRO29430.1"/>
    </source>
</evidence>
<evidence type="ECO:0000313" key="16">
    <source>
        <dbReference type="Proteomes" id="UP000050920"/>
    </source>
</evidence>
<evidence type="ECO:0000256" key="10">
    <source>
        <dbReference type="ARBA" id="ARBA00023169"/>
    </source>
</evidence>
<comment type="function">
    <text evidence="11">Required for CpsD phosphorylation. Involved in the regulation of capsular polysaccharide biosynthesis. May be part of a complex that directs the coordinated polymerization and export to the cell surface of the capsular polysaccharide.</text>
</comment>
<evidence type="ECO:0000256" key="2">
    <source>
        <dbReference type="ARBA" id="ARBA00005132"/>
    </source>
</evidence>
<dbReference type="Pfam" id="PF13807">
    <property type="entry name" value="GNVR"/>
    <property type="match status" value="1"/>
</dbReference>
<evidence type="ECO:0000256" key="9">
    <source>
        <dbReference type="ARBA" id="ARBA00023136"/>
    </source>
</evidence>
<organism evidence="15 16">
    <name type="scientific">Lactiplantibacillus fabifermentans DSM 21115</name>
    <dbReference type="NCBI Taxonomy" id="1413187"/>
    <lineage>
        <taxon>Bacteria</taxon>
        <taxon>Bacillati</taxon>
        <taxon>Bacillota</taxon>
        <taxon>Bacilli</taxon>
        <taxon>Lactobacillales</taxon>
        <taxon>Lactobacillaceae</taxon>
        <taxon>Lactiplantibacillus</taxon>
    </lineage>
</organism>
<reference evidence="15 16" key="1">
    <citation type="journal article" date="2015" name="Genome Announc.">
        <title>Expanding the biotechnology potential of lactobacilli through comparative genomics of 213 strains and associated genera.</title>
        <authorList>
            <person name="Sun Z."/>
            <person name="Harris H.M."/>
            <person name="McCann A."/>
            <person name="Guo C."/>
            <person name="Argimon S."/>
            <person name="Zhang W."/>
            <person name="Yang X."/>
            <person name="Jeffery I.B."/>
            <person name="Cooney J.C."/>
            <person name="Kagawa T.F."/>
            <person name="Liu W."/>
            <person name="Song Y."/>
            <person name="Salvetti E."/>
            <person name="Wrobel A."/>
            <person name="Rasinkangas P."/>
            <person name="Parkhill J."/>
            <person name="Rea M.C."/>
            <person name="O'Sullivan O."/>
            <person name="Ritari J."/>
            <person name="Douillard F.P."/>
            <person name="Paul Ross R."/>
            <person name="Yang R."/>
            <person name="Briner A.E."/>
            <person name="Felis G.E."/>
            <person name="de Vos W.M."/>
            <person name="Barrangou R."/>
            <person name="Klaenhammer T.R."/>
            <person name="Caufield P.W."/>
            <person name="Cui Y."/>
            <person name="Zhang H."/>
            <person name="O'Toole P.W."/>
        </authorList>
    </citation>
    <scope>NUCLEOTIDE SEQUENCE [LARGE SCALE GENOMIC DNA]</scope>
    <source>
        <strain evidence="15 16">DSM 21115</strain>
    </source>
</reference>
<evidence type="ECO:0000256" key="3">
    <source>
        <dbReference type="ARBA" id="ARBA00006683"/>
    </source>
</evidence>
<name>A0A0R2NUJ7_9LACO</name>
<keyword evidence="10" id="KW-0270">Exopolysaccharide synthesis</keyword>
<comment type="caution">
    <text evidence="15">The sequence shown here is derived from an EMBL/GenBank/DDBJ whole genome shotgun (WGS) entry which is preliminary data.</text>
</comment>
<dbReference type="GO" id="GO:0000271">
    <property type="term" value="P:polysaccharide biosynthetic process"/>
    <property type="evidence" value="ECO:0007669"/>
    <property type="project" value="UniProtKB-KW"/>
</dbReference>
<dbReference type="InterPro" id="IPR003856">
    <property type="entry name" value="LPS_length_determ_N"/>
</dbReference>
<comment type="pathway">
    <text evidence="2">Capsule biogenesis; capsule polysaccharide biosynthesis.</text>
</comment>
<comment type="subcellular location">
    <subcellularLocation>
        <location evidence="1">Cell membrane</location>
        <topology evidence="1">Multi-pass membrane protein</topology>
    </subcellularLocation>
</comment>
<keyword evidence="9 12" id="KW-0472">Membrane</keyword>
<evidence type="ECO:0000256" key="4">
    <source>
        <dbReference type="ARBA" id="ARBA00020739"/>
    </source>
</evidence>
<dbReference type="Proteomes" id="UP000050920">
    <property type="component" value="Unassembled WGS sequence"/>
</dbReference>
<evidence type="ECO:0000256" key="6">
    <source>
        <dbReference type="ARBA" id="ARBA00022692"/>
    </source>
</evidence>
<dbReference type="AlphaFoldDB" id="A0A0R2NUJ7"/>
<keyword evidence="7" id="KW-0972">Capsule biogenesis/degradation</keyword>
<evidence type="ECO:0000256" key="7">
    <source>
        <dbReference type="ARBA" id="ARBA00022903"/>
    </source>
</evidence>
<protein>
    <recommendedName>
        <fullName evidence="4">Capsular polysaccharide biosynthesis protein CpsC</fullName>
    </recommendedName>
</protein>
<evidence type="ECO:0000256" key="11">
    <source>
        <dbReference type="ARBA" id="ARBA00045736"/>
    </source>
</evidence>
<evidence type="ECO:0000256" key="1">
    <source>
        <dbReference type="ARBA" id="ARBA00004651"/>
    </source>
</evidence>
<dbReference type="Pfam" id="PF02706">
    <property type="entry name" value="Wzz"/>
    <property type="match status" value="1"/>
</dbReference>
<feature type="domain" description="Polysaccharide chain length determinant N-terminal" evidence="13">
    <location>
        <begin position="4"/>
        <end position="92"/>
    </location>
</feature>
<accession>A0A0R2NUJ7</accession>
<dbReference type="PANTHER" id="PTHR32309:SF13">
    <property type="entry name" value="FERRIC ENTEROBACTIN TRANSPORT PROTEIN FEPE"/>
    <property type="match status" value="1"/>
</dbReference>
<dbReference type="GO" id="GO:0005886">
    <property type="term" value="C:plasma membrane"/>
    <property type="evidence" value="ECO:0007669"/>
    <property type="project" value="UniProtKB-SubCell"/>
</dbReference>
<keyword evidence="5" id="KW-1003">Cell membrane</keyword>
<dbReference type="EMBL" id="AYGX02000006">
    <property type="protein sequence ID" value="KRO29430.1"/>
    <property type="molecule type" value="Genomic_DNA"/>
</dbReference>
<keyword evidence="6 12" id="KW-0812">Transmembrane</keyword>
<feature type="domain" description="Tyrosine-protein kinase G-rich" evidence="14">
    <location>
        <begin position="143"/>
        <end position="197"/>
    </location>
</feature>
<dbReference type="RefSeq" id="WP_024624185.1">
    <property type="nucleotide sequence ID" value="NZ_AYGX02000006.1"/>
</dbReference>